<dbReference type="Gene3D" id="1.25.40.390">
    <property type="match status" value="1"/>
</dbReference>
<evidence type="ECO:0000256" key="5">
    <source>
        <dbReference type="ARBA" id="ARBA00023237"/>
    </source>
</evidence>
<comment type="similarity">
    <text evidence="2">Belongs to the SusD family.</text>
</comment>
<accession>A0A7K0H285</accession>
<dbReference type="InterPro" id="IPR012944">
    <property type="entry name" value="SusD_RagB_dom"/>
</dbReference>
<sequence length="524" mass="59582">MKKILTIAIACAGLMAFPSCSDFLDENPKSSLTYQDYYKTQEHIETNVNYMYRNGAGISIASFGSAYMGSFAMVQGYLTGYFSNPYEGQEPTCRYARELTRQKNTVTVSSVTENVWKDCYKIINVANGCIENIPNIKMEESVSKRLMAEAKFFRAFNYFMLVKTFGDVPYYTTFYSSADADMMLPRTEKATVYKLIESDLQEAVKELPAVKTADNGHRVTKYAAAMLLTDVYMYQNNYAEAAKTAKIVIDSPHKLVDNDDLAMGSAYNKLRTTDDLDEAIFVREANASISTNDWLPTYSVTSSFLELKDVKYAITERVYGPSDRFLNIYESNDLRRQPNQFFHWEYTQASTGKKWSDKNAACWYWFDEEALLTSGKGTKDWNYYRYAEALLDGAEAIAQTSGVTTEAASYLAQIKARANMQGETVQDITDELKTMGKEAFIQECWRERLREMPLEFKIWDDCVRTKMFPVVSETTPGKIDFVPLVGATNGSGAKFTENDLLWPIATTEIQRNPNLEQNLGYSRE</sequence>
<comment type="caution">
    <text evidence="9">The sequence shown here is derived from an EMBL/GenBank/DDBJ whole genome shotgun (WGS) entry which is preliminary data.</text>
</comment>
<keyword evidence="5" id="KW-0998">Cell outer membrane</keyword>
<dbReference type="AlphaFoldDB" id="A0A7K0H285"/>
<dbReference type="Pfam" id="PF07980">
    <property type="entry name" value="SusD_RagB"/>
    <property type="match status" value="1"/>
</dbReference>
<name>A0A7K0H285_PARDI</name>
<dbReference type="EMBL" id="WKMY01000034">
    <property type="protein sequence ID" value="MRY95954.1"/>
    <property type="molecule type" value="Genomic_DNA"/>
</dbReference>
<evidence type="ECO:0000259" key="7">
    <source>
        <dbReference type="Pfam" id="PF07980"/>
    </source>
</evidence>
<evidence type="ECO:0000256" key="4">
    <source>
        <dbReference type="ARBA" id="ARBA00023136"/>
    </source>
</evidence>
<proteinExistence type="inferred from homology"/>
<evidence type="ECO:0000313" key="10">
    <source>
        <dbReference type="Proteomes" id="UP000461276"/>
    </source>
</evidence>
<dbReference type="GO" id="GO:0009279">
    <property type="term" value="C:cell outer membrane"/>
    <property type="evidence" value="ECO:0007669"/>
    <property type="project" value="UniProtKB-SubCell"/>
</dbReference>
<feature type="domain" description="RagB/SusD" evidence="7">
    <location>
        <begin position="368"/>
        <end position="521"/>
    </location>
</feature>
<dbReference type="Pfam" id="PF14322">
    <property type="entry name" value="SusD-like_3"/>
    <property type="match status" value="1"/>
</dbReference>
<reference evidence="9 10" key="1">
    <citation type="journal article" date="2019" name="Nat. Med.">
        <title>A library of human gut bacterial isolates paired with longitudinal multiomics data enables mechanistic microbiome research.</title>
        <authorList>
            <person name="Poyet M."/>
            <person name="Groussin M."/>
            <person name="Gibbons S.M."/>
            <person name="Avila-Pacheco J."/>
            <person name="Jiang X."/>
            <person name="Kearney S.M."/>
            <person name="Perrotta A.R."/>
            <person name="Berdy B."/>
            <person name="Zhao S."/>
            <person name="Lieberman T.D."/>
            <person name="Swanson P.K."/>
            <person name="Smith M."/>
            <person name="Roesemann S."/>
            <person name="Alexander J.E."/>
            <person name="Rich S.A."/>
            <person name="Livny J."/>
            <person name="Vlamakis H."/>
            <person name="Clish C."/>
            <person name="Bullock K."/>
            <person name="Deik A."/>
            <person name="Scott J."/>
            <person name="Pierce K.A."/>
            <person name="Xavier R.J."/>
            <person name="Alm E.J."/>
        </authorList>
    </citation>
    <scope>NUCLEOTIDE SEQUENCE [LARGE SCALE GENOMIC DNA]</scope>
    <source>
        <strain evidence="9 10">BIOML-A9</strain>
    </source>
</reference>
<protein>
    <submittedName>
        <fullName evidence="9">RagB/SusD family nutrient uptake outer membrane protein</fullName>
    </submittedName>
</protein>
<feature type="signal peptide" evidence="6">
    <location>
        <begin position="1"/>
        <end position="21"/>
    </location>
</feature>
<dbReference type="InterPro" id="IPR033985">
    <property type="entry name" value="SusD-like_N"/>
</dbReference>
<evidence type="ECO:0000256" key="6">
    <source>
        <dbReference type="SAM" id="SignalP"/>
    </source>
</evidence>
<evidence type="ECO:0000256" key="3">
    <source>
        <dbReference type="ARBA" id="ARBA00022729"/>
    </source>
</evidence>
<evidence type="ECO:0000259" key="8">
    <source>
        <dbReference type="Pfam" id="PF14322"/>
    </source>
</evidence>
<dbReference type="RefSeq" id="WP_122268705.1">
    <property type="nucleotide sequence ID" value="NZ_CP103079.1"/>
</dbReference>
<evidence type="ECO:0000256" key="2">
    <source>
        <dbReference type="ARBA" id="ARBA00006275"/>
    </source>
</evidence>
<feature type="chain" id="PRO_5029556916" evidence="6">
    <location>
        <begin position="22"/>
        <end position="524"/>
    </location>
</feature>
<comment type="subcellular location">
    <subcellularLocation>
        <location evidence="1">Cell outer membrane</location>
    </subcellularLocation>
</comment>
<organism evidence="9 10">
    <name type="scientific">Parabacteroides distasonis</name>
    <dbReference type="NCBI Taxonomy" id="823"/>
    <lineage>
        <taxon>Bacteria</taxon>
        <taxon>Pseudomonadati</taxon>
        <taxon>Bacteroidota</taxon>
        <taxon>Bacteroidia</taxon>
        <taxon>Bacteroidales</taxon>
        <taxon>Tannerellaceae</taxon>
        <taxon>Parabacteroides</taxon>
    </lineage>
</organism>
<dbReference type="InterPro" id="IPR011990">
    <property type="entry name" value="TPR-like_helical_dom_sf"/>
</dbReference>
<evidence type="ECO:0000313" key="9">
    <source>
        <dbReference type="EMBL" id="MRY95954.1"/>
    </source>
</evidence>
<dbReference type="Proteomes" id="UP000461276">
    <property type="component" value="Unassembled WGS sequence"/>
</dbReference>
<evidence type="ECO:0000256" key="1">
    <source>
        <dbReference type="ARBA" id="ARBA00004442"/>
    </source>
</evidence>
<keyword evidence="4" id="KW-0472">Membrane</keyword>
<dbReference type="SUPFAM" id="SSF48452">
    <property type="entry name" value="TPR-like"/>
    <property type="match status" value="1"/>
</dbReference>
<keyword evidence="3 6" id="KW-0732">Signal</keyword>
<feature type="domain" description="SusD-like N-terminal" evidence="8">
    <location>
        <begin position="22"/>
        <end position="232"/>
    </location>
</feature>
<gene>
    <name evidence="9" type="ORF">GKD67_22510</name>
</gene>